<dbReference type="EMBL" id="LR214986">
    <property type="protein sequence ID" value="VEU64512.1"/>
    <property type="molecule type" value="Genomic_DNA"/>
</dbReference>
<feature type="transmembrane region" description="Helical" evidence="2">
    <location>
        <begin position="206"/>
        <end position="229"/>
    </location>
</feature>
<proteinExistence type="predicted"/>
<name>A0A449AHU3_9BACT</name>
<evidence type="ECO:0000256" key="1">
    <source>
        <dbReference type="SAM" id="Coils"/>
    </source>
</evidence>
<accession>A0A449AHU3</accession>
<keyword evidence="3" id="KW-0614">Plasmid</keyword>
<reference evidence="3 4" key="1">
    <citation type="submission" date="2019-01" db="EMBL/GenBank/DDBJ databases">
        <authorList>
            <consortium name="Pathogen Informatics"/>
        </authorList>
    </citation>
    <scope>NUCLEOTIDE SEQUENCE [LARGE SCALE GENOMIC DNA]</scope>
    <source>
        <strain evidence="3 4">NCTC10142</strain>
        <plasmid evidence="4">13</plasmid>
    </source>
</reference>
<dbReference type="RefSeq" id="WP_129720478.1">
    <property type="nucleotide sequence ID" value="NZ_LR214986.1"/>
</dbReference>
<feature type="transmembrane region" description="Helical" evidence="2">
    <location>
        <begin position="33"/>
        <end position="54"/>
    </location>
</feature>
<protein>
    <submittedName>
        <fullName evidence="3">Uncharacterized protein</fullName>
    </submittedName>
</protein>
<dbReference type="Proteomes" id="UP000289506">
    <property type="component" value="Plasmid 13"/>
</dbReference>
<keyword evidence="2" id="KW-1133">Transmembrane helix</keyword>
<gene>
    <name evidence="3" type="ORF">NCTC10142_00256</name>
</gene>
<feature type="transmembrane region" description="Helical" evidence="2">
    <location>
        <begin position="120"/>
        <end position="138"/>
    </location>
</feature>
<evidence type="ECO:0000313" key="4">
    <source>
        <dbReference type="Proteomes" id="UP000289506"/>
    </source>
</evidence>
<organism evidence="3 4">
    <name type="scientific">Mycoplasmopsis cynos</name>
    <dbReference type="NCBI Taxonomy" id="171284"/>
    <lineage>
        <taxon>Bacteria</taxon>
        <taxon>Bacillati</taxon>
        <taxon>Mycoplasmatota</taxon>
        <taxon>Mycoplasmoidales</taxon>
        <taxon>Metamycoplasmataceae</taxon>
        <taxon>Mycoplasmopsis</taxon>
    </lineage>
</organism>
<feature type="transmembrane region" description="Helical" evidence="2">
    <location>
        <begin position="66"/>
        <end position="90"/>
    </location>
</feature>
<dbReference type="AlphaFoldDB" id="A0A449AHU3"/>
<feature type="coiled-coil region" evidence="1">
    <location>
        <begin position="322"/>
        <end position="356"/>
    </location>
</feature>
<keyword evidence="2" id="KW-0812">Transmembrane</keyword>
<evidence type="ECO:0000313" key="3">
    <source>
        <dbReference type="EMBL" id="VEU64512.1"/>
    </source>
</evidence>
<sequence>MTLKKIYNKLDIKYLENNEKISPNRKLSRNTKIINTCLLSVLLFMIVCSIAYLIPNVSKSFRIFYIFSFGLAFGGSVWAFIPLCTILLLFRVINHKLESKIIFWLSRRKKMNWWDYKRKIILISVWTFILVLLCYHVGLHFNDPKLREFDFNTEKLRNLFYFGWWDKFYNVGIKDTNQNVTIIDNLIKNYSLFSNLGFLFDTLLNVLYFISISFIFPIVLIIILIVWIVKEILFPYLFVKYQGKWKKTINNTILNEKNYLENVQKYFINTLSTQIFYNFLVFIEKTQNTFRIKQFTFFKFKTTILKHIKDEKLLNLINEFMSSKLNESINQYQNENKENVNQIKETKNNIDLYEEIYDDVNLFEDDINITSLTNINYLNESNNESTKNEIEDNDIELTIDQIELKSENKNNNVKIKNKVDSWLDKMSPIE</sequence>
<geneLocation type="plasmid" evidence="3 4">
    <name>13</name>
</geneLocation>
<evidence type="ECO:0000256" key="2">
    <source>
        <dbReference type="SAM" id="Phobius"/>
    </source>
</evidence>
<keyword evidence="1" id="KW-0175">Coiled coil</keyword>
<keyword evidence="2" id="KW-0472">Membrane</keyword>